<keyword evidence="1" id="KW-1133">Transmembrane helix</keyword>
<feature type="transmembrane region" description="Helical" evidence="1">
    <location>
        <begin position="128"/>
        <end position="146"/>
    </location>
</feature>
<accession>A0ABP7WXC1</accession>
<evidence type="ECO:0000313" key="2">
    <source>
        <dbReference type="EMBL" id="GAA4099168.1"/>
    </source>
</evidence>
<reference evidence="3" key="1">
    <citation type="journal article" date="2019" name="Int. J. Syst. Evol. Microbiol.">
        <title>The Global Catalogue of Microorganisms (GCM) 10K type strain sequencing project: providing services to taxonomists for standard genome sequencing and annotation.</title>
        <authorList>
            <consortium name="The Broad Institute Genomics Platform"/>
            <consortium name="The Broad Institute Genome Sequencing Center for Infectious Disease"/>
            <person name="Wu L."/>
            <person name="Ma J."/>
        </authorList>
    </citation>
    <scope>NUCLEOTIDE SEQUENCE [LARGE SCALE GENOMIC DNA]</scope>
    <source>
        <strain evidence="3">JCM 17085</strain>
    </source>
</reference>
<keyword evidence="1" id="KW-0472">Membrane</keyword>
<name>A0ABP7WXC1_9SPHI</name>
<proteinExistence type="predicted"/>
<organism evidence="2 3">
    <name type="scientific">Mucilaginibacter panaciglaebae</name>
    <dbReference type="NCBI Taxonomy" id="502331"/>
    <lineage>
        <taxon>Bacteria</taxon>
        <taxon>Pseudomonadati</taxon>
        <taxon>Bacteroidota</taxon>
        <taxon>Sphingobacteriia</taxon>
        <taxon>Sphingobacteriales</taxon>
        <taxon>Sphingobacteriaceae</taxon>
        <taxon>Mucilaginibacter</taxon>
    </lineage>
</organism>
<dbReference type="Proteomes" id="UP001500841">
    <property type="component" value="Unassembled WGS sequence"/>
</dbReference>
<gene>
    <name evidence="2" type="ORF">GCM10022392_24090</name>
</gene>
<keyword evidence="1" id="KW-0812">Transmembrane</keyword>
<sequence length="150" mass="15846">MSAMKLLKNIIGGLAGAAALNLLHETARRLDPETPRVDLVGEEALSKGLETLGIEPLTGNALYTATLAGDLLSNAFYYSMIGAGKRKYLVARGLAYGVAAGIGALKLTEPLGLNDVPVTRTQKTQLLTIAYYAFGGLVTAWVINGLRKKV</sequence>
<evidence type="ECO:0008006" key="4">
    <source>
        <dbReference type="Google" id="ProtNLM"/>
    </source>
</evidence>
<feature type="transmembrane region" description="Helical" evidence="1">
    <location>
        <begin position="89"/>
        <end position="108"/>
    </location>
</feature>
<evidence type="ECO:0000313" key="3">
    <source>
        <dbReference type="Proteomes" id="UP001500841"/>
    </source>
</evidence>
<comment type="caution">
    <text evidence="2">The sequence shown here is derived from an EMBL/GenBank/DDBJ whole genome shotgun (WGS) entry which is preliminary data.</text>
</comment>
<dbReference type="EMBL" id="BAABCV010000008">
    <property type="protein sequence ID" value="GAA4099168.1"/>
    <property type="molecule type" value="Genomic_DNA"/>
</dbReference>
<protein>
    <recommendedName>
        <fullName evidence="4">Membrane protein YagU involved in acid resistance</fullName>
    </recommendedName>
</protein>
<keyword evidence="3" id="KW-1185">Reference proteome</keyword>
<evidence type="ECO:0000256" key="1">
    <source>
        <dbReference type="SAM" id="Phobius"/>
    </source>
</evidence>